<evidence type="ECO:0000313" key="16">
    <source>
        <dbReference type="Proteomes" id="UP000604825"/>
    </source>
</evidence>
<keyword evidence="9" id="KW-0408">Iron</keyword>
<evidence type="ECO:0000256" key="3">
    <source>
        <dbReference type="ARBA" id="ARBA00004613"/>
    </source>
</evidence>
<evidence type="ECO:0000256" key="9">
    <source>
        <dbReference type="ARBA" id="ARBA00023004"/>
    </source>
</evidence>
<reference evidence="15" key="1">
    <citation type="submission" date="2020-10" db="EMBL/GenBank/DDBJ databases">
        <authorList>
            <person name="Han B."/>
            <person name="Lu T."/>
            <person name="Zhao Q."/>
            <person name="Huang X."/>
            <person name="Zhao Y."/>
        </authorList>
    </citation>
    <scope>NUCLEOTIDE SEQUENCE</scope>
</reference>
<keyword evidence="8" id="KW-0560">Oxidoreductase</keyword>
<dbReference type="Proteomes" id="UP000604825">
    <property type="component" value="Unassembled WGS sequence"/>
</dbReference>
<comment type="cofactor">
    <cofactor evidence="11">
        <name>Ca(2+)</name>
        <dbReference type="ChEBI" id="CHEBI:29108"/>
    </cofactor>
    <text evidence="11">Binds 2 calcium ions per subunit.</text>
</comment>
<evidence type="ECO:0000256" key="1">
    <source>
        <dbReference type="ARBA" id="ARBA00000189"/>
    </source>
</evidence>
<dbReference type="InterPro" id="IPR010255">
    <property type="entry name" value="Haem_peroxidase_sf"/>
</dbReference>
<comment type="similarity">
    <text evidence="12">Belongs to the peroxidase family.</text>
</comment>
<gene>
    <name evidence="15" type="ORF">NCGR_LOCUS15384</name>
</gene>
<dbReference type="AlphaFoldDB" id="A0A811NJS8"/>
<evidence type="ECO:0000256" key="11">
    <source>
        <dbReference type="PIRSR" id="PIRSR600823-3"/>
    </source>
</evidence>
<comment type="caution">
    <text evidence="15">The sequence shown here is derived from an EMBL/GenBank/DDBJ whole genome shotgun (WGS) entry which is preliminary data.</text>
</comment>
<dbReference type="Pfam" id="PF00141">
    <property type="entry name" value="peroxidase"/>
    <property type="match status" value="1"/>
</dbReference>
<dbReference type="PANTHER" id="PTHR31517:SF84">
    <property type="entry name" value="PEROXIDASE"/>
    <property type="match status" value="1"/>
</dbReference>
<proteinExistence type="inferred from homology"/>
<feature type="compositionally biased region" description="Polar residues" evidence="13">
    <location>
        <begin position="12"/>
        <end position="23"/>
    </location>
</feature>
<keyword evidence="10" id="KW-0376">Hydrogen peroxide</keyword>
<dbReference type="EMBL" id="CAJGYO010000004">
    <property type="protein sequence ID" value="CAD6222862.1"/>
    <property type="molecule type" value="Genomic_DNA"/>
</dbReference>
<sequence length="110" mass="12499">MNQTLVKDLNGECQSNPSVNQDYKTPDDLDSQYYQNVVDNDALFDSDAALTNSTDTNALVDTYRTNLMNKWEKDFGEAMVKMGKINTKTKGDKGVEIRNQCWTYNAPPNY</sequence>
<dbReference type="PANTHER" id="PTHR31517">
    <property type="match status" value="1"/>
</dbReference>
<dbReference type="SUPFAM" id="SSF48113">
    <property type="entry name" value="Heme-dependent peroxidases"/>
    <property type="match status" value="1"/>
</dbReference>
<evidence type="ECO:0000313" key="15">
    <source>
        <dbReference type="EMBL" id="CAD6222862.1"/>
    </source>
</evidence>
<feature type="binding site" evidence="11">
    <location>
        <position position="25"/>
    </location>
    <ligand>
        <name>Ca(2+)</name>
        <dbReference type="ChEBI" id="CHEBI:29108"/>
        <label>2</label>
    </ligand>
</feature>
<keyword evidence="16" id="KW-1185">Reference proteome</keyword>
<evidence type="ECO:0000256" key="2">
    <source>
        <dbReference type="ARBA" id="ARBA00001970"/>
    </source>
</evidence>
<evidence type="ECO:0000256" key="10">
    <source>
        <dbReference type="ARBA" id="ARBA00023324"/>
    </source>
</evidence>
<dbReference type="GO" id="GO:0006979">
    <property type="term" value="P:response to oxidative stress"/>
    <property type="evidence" value="ECO:0007669"/>
    <property type="project" value="InterPro"/>
</dbReference>
<organism evidence="15 16">
    <name type="scientific">Miscanthus lutarioriparius</name>
    <dbReference type="NCBI Taxonomy" id="422564"/>
    <lineage>
        <taxon>Eukaryota</taxon>
        <taxon>Viridiplantae</taxon>
        <taxon>Streptophyta</taxon>
        <taxon>Embryophyta</taxon>
        <taxon>Tracheophyta</taxon>
        <taxon>Spermatophyta</taxon>
        <taxon>Magnoliopsida</taxon>
        <taxon>Liliopsida</taxon>
        <taxon>Poales</taxon>
        <taxon>Poaceae</taxon>
        <taxon>PACMAD clade</taxon>
        <taxon>Panicoideae</taxon>
        <taxon>Andropogonodae</taxon>
        <taxon>Andropogoneae</taxon>
        <taxon>Saccharinae</taxon>
        <taxon>Miscanthus</taxon>
    </lineage>
</organism>
<keyword evidence="5" id="KW-0349">Heme</keyword>
<feature type="region of interest" description="Disordered" evidence="13">
    <location>
        <begin position="1"/>
        <end position="25"/>
    </location>
</feature>
<comment type="cofactor">
    <cofactor evidence="2">
        <name>heme b</name>
        <dbReference type="ChEBI" id="CHEBI:60344"/>
    </cofactor>
</comment>
<comment type="subcellular location">
    <subcellularLocation>
        <location evidence="3">Secreted</location>
    </subcellularLocation>
</comment>
<dbReference type="GO" id="GO:0020037">
    <property type="term" value="F:heme binding"/>
    <property type="evidence" value="ECO:0007669"/>
    <property type="project" value="InterPro"/>
</dbReference>
<feature type="binding site" evidence="11">
    <location>
        <position position="22"/>
    </location>
    <ligand>
        <name>Ca(2+)</name>
        <dbReference type="ChEBI" id="CHEBI:29108"/>
        <label>2</label>
    </ligand>
</feature>
<evidence type="ECO:0000256" key="5">
    <source>
        <dbReference type="ARBA" id="ARBA00022617"/>
    </source>
</evidence>
<feature type="domain" description="Plant heme peroxidase family profile" evidence="14">
    <location>
        <begin position="1"/>
        <end position="105"/>
    </location>
</feature>
<evidence type="ECO:0000256" key="6">
    <source>
        <dbReference type="ARBA" id="ARBA00022723"/>
    </source>
</evidence>
<dbReference type="Gene3D" id="1.10.420.10">
    <property type="entry name" value="Peroxidase, domain 2"/>
    <property type="match status" value="1"/>
</dbReference>
<name>A0A811NJS8_9POAL</name>
<keyword evidence="4" id="KW-0575">Peroxidase</keyword>
<evidence type="ECO:0000259" key="14">
    <source>
        <dbReference type="PROSITE" id="PS50873"/>
    </source>
</evidence>
<dbReference type="PROSITE" id="PS50873">
    <property type="entry name" value="PEROXIDASE_4"/>
    <property type="match status" value="1"/>
</dbReference>
<comment type="catalytic activity">
    <reaction evidence="1">
        <text>2 a phenolic donor + H2O2 = 2 a phenolic radical donor + 2 H2O</text>
        <dbReference type="Rhea" id="RHEA:56136"/>
        <dbReference type="ChEBI" id="CHEBI:15377"/>
        <dbReference type="ChEBI" id="CHEBI:16240"/>
        <dbReference type="ChEBI" id="CHEBI:139520"/>
        <dbReference type="ChEBI" id="CHEBI:139521"/>
        <dbReference type="EC" id="1.11.1.7"/>
    </reaction>
</comment>
<dbReference type="InterPro" id="IPR002016">
    <property type="entry name" value="Haem_peroxidase"/>
</dbReference>
<keyword evidence="7 11" id="KW-0106">Calcium</keyword>
<dbReference type="InterPro" id="IPR000823">
    <property type="entry name" value="Peroxidase_pln"/>
</dbReference>
<evidence type="ECO:0000256" key="7">
    <source>
        <dbReference type="ARBA" id="ARBA00022837"/>
    </source>
</evidence>
<dbReference type="GO" id="GO:0140825">
    <property type="term" value="F:lactoperoxidase activity"/>
    <property type="evidence" value="ECO:0007669"/>
    <property type="project" value="UniProtKB-EC"/>
</dbReference>
<evidence type="ECO:0000256" key="4">
    <source>
        <dbReference type="ARBA" id="ARBA00022559"/>
    </source>
</evidence>
<dbReference type="GO" id="GO:0046872">
    <property type="term" value="F:metal ion binding"/>
    <property type="evidence" value="ECO:0007669"/>
    <property type="project" value="UniProtKB-KW"/>
</dbReference>
<protein>
    <recommendedName>
        <fullName evidence="14">Plant heme peroxidase family profile domain-containing protein</fullName>
    </recommendedName>
</protein>
<evidence type="ECO:0000256" key="13">
    <source>
        <dbReference type="SAM" id="MobiDB-lite"/>
    </source>
</evidence>
<keyword evidence="6 11" id="KW-0479">Metal-binding</keyword>
<dbReference type="OrthoDB" id="628880at2759"/>
<dbReference type="PRINTS" id="PR00461">
    <property type="entry name" value="PLPEROXIDASE"/>
</dbReference>
<evidence type="ECO:0000256" key="12">
    <source>
        <dbReference type="RuleBase" id="RU004241"/>
    </source>
</evidence>
<evidence type="ECO:0000256" key="8">
    <source>
        <dbReference type="ARBA" id="ARBA00023002"/>
    </source>
</evidence>
<feature type="binding site" evidence="11">
    <location>
        <position position="30"/>
    </location>
    <ligand>
        <name>Ca(2+)</name>
        <dbReference type="ChEBI" id="CHEBI:29108"/>
        <label>2</label>
    </ligand>
</feature>
<dbReference type="GO" id="GO:0042744">
    <property type="term" value="P:hydrogen peroxide catabolic process"/>
    <property type="evidence" value="ECO:0007669"/>
    <property type="project" value="UniProtKB-KW"/>
</dbReference>
<dbReference type="GO" id="GO:0005576">
    <property type="term" value="C:extracellular region"/>
    <property type="evidence" value="ECO:0007669"/>
    <property type="project" value="UniProtKB-SubCell"/>
</dbReference>
<accession>A0A811NJS8</accession>